<feature type="domain" description="Transcription regulator TrmB N-terminal" evidence="1">
    <location>
        <begin position="10"/>
        <end position="77"/>
    </location>
</feature>
<dbReference type="InterPro" id="IPR036388">
    <property type="entry name" value="WH-like_DNA-bd_sf"/>
</dbReference>
<dbReference type="PANTHER" id="PTHR34293">
    <property type="entry name" value="HTH-TYPE TRANSCRIPTIONAL REGULATOR TRMBL2"/>
    <property type="match status" value="1"/>
</dbReference>
<evidence type="ECO:0000313" key="2">
    <source>
        <dbReference type="EMBL" id="QSG07016.1"/>
    </source>
</evidence>
<dbReference type="PANTHER" id="PTHR34293:SF1">
    <property type="entry name" value="HTH-TYPE TRANSCRIPTIONAL REGULATOR TRMBL2"/>
    <property type="match status" value="1"/>
</dbReference>
<evidence type="ECO:0000259" key="1">
    <source>
        <dbReference type="Pfam" id="PF01978"/>
    </source>
</evidence>
<dbReference type="EMBL" id="CP064787">
    <property type="protein sequence ID" value="QSG07016.1"/>
    <property type="molecule type" value="Genomic_DNA"/>
</dbReference>
<dbReference type="SUPFAM" id="SSF46785">
    <property type="entry name" value="Winged helix' DNA-binding domain"/>
    <property type="match status" value="1"/>
</dbReference>
<reference evidence="2" key="1">
    <citation type="submission" date="2020-11" db="EMBL/GenBank/DDBJ databases">
        <title>Carbohydrate-dependent, anaerobic sulfur respiration: A novel catabolism in halophilic archaea.</title>
        <authorList>
            <person name="Sorokin D.Y."/>
            <person name="Messina E."/>
            <person name="Smedile F."/>
            <person name="La Cono V."/>
            <person name="Hallsworth J.E."/>
            <person name="Yakimov M.M."/>
        </authorList>
    </citation>
    <scope>NUCLEOTIDE SEQUENCE</scope>
    <source>
        <strain evidence="2">HSR12-1</strain>
    </source>
</reference>
<dbReference type="SUPFAM" id="SSF56024">
    <property type="entry name" value="Phospholipase D/nuclease"/>
    <property type="match status" value="1"/>
</dbReference>
<dbReference type="Gene3D" id="1.10.10.10">
    <property type="entry name" value="Winged helix-like DNA-binding domain superfamily/Winged helix DNA-binding domain"/>
    <property type="match status" value="1"/>
</dbReference>
<dbReference type="RefSeq" id="WP_229113487.1">
    <property type="nucleotide sequence ID" value="NZ_CP064787.1"/>
</dbReference>
<accession>A0A897N9F4</accession>
<sequence length="253" mass="27350">MNEESTVEALTRLGLTTYEARVFVALQRLGTGTASDIAEITAVPRSQVYGAADDLQDRGLLDVQQTRPTVYRPVSPEEAERRLLSQLESVGQEAFGYLEEIRGSADSDDERSEAIWTVQGRANVRDRVVDLIGDADDRIVYGTPRPELLEDEVLAALTEAAETGVDVTVVSDESSVLESVPADGPIRTVPQPADRQPEVSTARILLADGGTLLMSVVSAAVEDDDQETAFWSAGTAFATVLVTLSEELIELDR</sequence>
<dbReference type="Pfam" id="PF01978">
    <property type="entry name" value="TrmB"/>
    <property type="match status" value="1"/>
</dbReference>
<dbReference type="AlphaFoldDB" id="A0A897N9F4"/>
<dbReference type="Proteomes" id="UP000663525">
    <property type="component" value="Chromosome"/>
</dbReference>
<gene>
    <name evidence="2" type="ORF">HSR121_2696</name>
</gene>
<protein>
    <submittedName>
        <fullName evidence="2">Sugar-specific transcriptional regulator TrmB</fullName>
    </submittedName>
</protein>
<evidence type="ECO:0000313" key="3">
    <source>
        <dbReference type="Proteomes" id="UP000663525"/>
    </source>
</evidence>
<dbReference type="InterPro" id="IPR002831">
    <property type="entry name" value="Tscrpt_reg_TrmB_N"/>
</dbReference>
<dbReference type="GeneID" id="68856241"/>
<dbReference type="InterPro" id="IPR051797">
    <property type="entry name" value="TrmB-like"/>
</dbReference>
<name>A0A897N9F4_9EURY</name>
<proteinExistence type="predicted"/>
<dbReference type="InterPro" id="IPR036390">
    <property type="entry name" value="WH_DNA-bd_sf"/>
</dbReference>
<organism evidence="2 3">
    <name type="scientific">Halapricum desulfuricans</name>
    <dbReference type="NCBI Taxonomy" id="2841257"/>
    <lineage>
        <taxon>Archaea</taxon>
        <taxon>Methanobacteriati</taxon>
        <taxon>Methanobacteriota</taxon>
        <taxon>Stenosarchaea group</taxon>
        <taxon>Halobacteria</taxon>
        <taxon>Halobacteriales</taxon>
        <taxon>Haloarculaceae</taxon>
        <taxon>Halapricum</taxon>
    </lineage>
</organism>